<dbReference type="InterPro" id="IPR002921">
    <property type="entry name" value="Fungal_lipase-type"/>
</dbReference>
<dbReference type="KEGG" id="ppp:112274804"/>
<evidence type="ECO:0000256" key="1">
    <source>
        <dbReference type="ARBA" id="ARBA00004229"/>
    </source>
</evidence>
<dbReference type="RefSeq" id="XP_024360339.1">
    <property type="nucleotide sequence ID" value="XM_024504571.2"/>
</dbReference>
<dbReference type="GO" id="GO:0009507">
    <property type="term" value="C:chloroplast"/>
    <property type="evidence" value="ECO:0007669"/>
    <property type="project" value="UniProtKB-SubCell"/>
</dbReference>
<evidence type="ECO:0000313" key="13">
    <source>
        <dbReference type="EnsemblPlants" id="Pp3c22_301V3.1"/>
    </source>
</evidence>
<dbReference type="GO" id="GO:0008970">
    <property type="term" value="F:phospholipase A1 activity"/>
    <property type="evidence" value="ECO:0007669"/>
    <property type="project" value="UniProtKB-ARBA"/>
</dbReference>
<keyword evidence="7" id="KW-0442">Lipid degradation</keyword>
<dbReference type="OMA" id="LILTTHM"/>
<dbReference type="Proteomes" id="UP000006727">
    <property type="component" value="Chromosome 22"/>
</dbReference>
<dbReference type="GeneID" id="112274804"/>
<keyword evidence="8" id="KW-0443">Lipid metabolism</keyword>
<dbReference type="EnsemblPlants" id="Pp3c22_300V3.1">
    <property type="protein sequence ID" value="Pp3c22_300V3.1"/>
    <property type="gene ID" value="Pp3c22_300"/>
</dbReference>
<dbReference type="SUPFAM" id="SSF53474">
    <property type="entry name" value="alpha/beta-Hydrolases"/>
    <property type="match status" value="1"/>
</dbReference>
<feature type="domain" description="Fungal lipase-type" evidence="10">
    <location>
        <begin position="169"/>
        <end position="328"/>
    </location>
</feature>
<evidence type="ECO:0000256" key="2">
    <source>
        <dbReference type="ARBA" id="ARBA00010701"/>
    </source>
</evidence>
<dbReference type="PaxDb" id="3218-PP1S251_31V6.1"/>
<keyword evidence="5" id="KW-0378">Hydrolase</keyword>
<dbReference type="EMBL" id="ABEU02000022">
    <property type="protein sequence ID" value="PNR30206.1"/>
    <property type="molecule type" value="Genomic_DNA"/>
</dbReference>
<accession>A9TKH8</accession>
<evidence type="ECO:0000256" key="9">
    <source>
        <dbReference type="SAM" id="MobiDB-lite"/>
    </source>
</evidence>
<evidence type="ECO:0000256" key="3">
    <source>
        <dbReference type="ARBA" id="ARBA00022528"/>
    </source>
</evidence>
<dbReference type="FunFam" id="3.40.50.1820:FF:000065">
    <property type="entry name" value="Phospholipase A1-II 3"/>
    <property type="match status" value="1"/>
</dbReference>
<dbReference type="Gramene" id="Pp3c22_301V3.1">
    <property type="protein sequence ID" value="Pp3c22_301V3.1"/>
    <property type="gene ID" value="Pp3c22_301"/>
</dbReference>
<evidence type="ECO:0000256" key="4">
    <source>
        <dbReference type="ARBA" id="ARBA00022640"/>
    </source>
</evidence>
<dbReference type="OrthoDB" id="438440at2759"/>
<evidence type="ECO:0000256" key="8">
    <source>
        <dbReference type="ARBA" id="ARBA00023098"/>
    </source>
</evidence>
<evidence type="ECO:0000256" key="6">
    <source>
        <dbReference type="ARBA" id="ARBA00022946"/>
    </source>
</evidence>
<evidence type="ECO:0000259" key="10">
    <source>
        <dbReference type="Pfam" id="PF01764"/>
    </source>
</evidence>
<dbReference type="Gene3D" id="3.40.50.1820">
    <property type="entry name" value="alpha/beta hydrolase"/>
    <property type="match status" value="1"/>
</dbReference>
<reference evidence="11 14" key="2">
    <citation type="journal article" date="2018" name="Plant J.">
        <title>The Physcomitrella patens chromosome-scale assembly reveals moss genome structure and evolution.</title>
        <authorList>
            <person name="Lang D."/>
            <person name="Ullrich K.K."/>
            <person name="Murat F."/>
            <person name="Fuchs J."/>
            <person name="Jenkins J."/>
            <person name="Haas F.B."/>
            <person name="Piednoel M."/>
            <person name="Gundlach H."/>
            <person name="Van Bel M."/>
            <person name="Meyberg R."/>
            <person name="Vives C."/>
            <person name="Morata J."/>
            <person name="Symeonidi A."/>
            <person name="Hiss M."/>
            <person name="Muchero W."/>
            <person name="Kamisugi Y."/>
            <person name="Saleh O."/>
            <person name="Blanc G."/>
            <person name="Decker E.L."/>
            <person name="van Gessel N."/>
            <person name="Grimwood J."/>
            <person name="Hayes R.D."/>
            <person name="Graham S.W."/>
            <person name="Gunter L.E."/>
            <person name="McDaniel S.F."/>
            <person name="Hoernstein S.N.W."/>
            <person name="Larsson A."/>
            <person name="Li F.W."/>
            <person name="Perroud P.F."/>
            <person name="Phillips J."/>
            <person name="Ranjan P."/>
            <person name="Rokshar D.S."/>
            <person name="Rothfels C.J."/>
            <person name="Schneider L."/>
            <person name="Shu S."/>
            <person name="Stevenson D.W."/>
            <person name="Thummler F."/>
            <person name="Tillich M."/>
            <person name="Villarreal Aguilar J.C."/>
            <person name="Widiez T."/>
            <person name="Wong G.K."/>
            <person name="Wymore A."/>
            <person name="Zhang Y."/>
            <person name="Zimmer A.D."/>
            <person name="Quatrano R.S."/>
            <person name="Mayer K.F.X."/>
            <person name="Goodstein D."/>
            <person name="Casacuberta J.M."/>
            <person name="Vandepoele K."/>
            <person name="Reski R."/>
            <person name="Cuming A.C."/>
            <person name="Tuskan G.A."/>
            <person name="Maumus F."/>
            <person name="Salse J."/>
            <person name="Schmutz J."/>
            <person name="Rensing S.A."/>
        </authorList>
    </citation>
    <scope>NUCLEOTIDE SEQUENCE [LARGE SCALE GENOMIC DNA]</scope>
    <source>
        <strain evidence="12 14">cv. Gransden 2004</strain>
    </source>
</reference>
<dbReference type="Pfam" id="PF01764">
    <property type="entry name" value="Lipase_3"/>
    <property type="match status" value="1"/>
</dbReference>
<sequence length="480" mass="54709">MALQLPSENSRPSSSLHPPLTPLGLQGTHNRSFPRPTLSQLAETWREVQGADDWKGMLEPLNDHLRAELIRYGEFAQVSYDSFDYDKHSKFCGSCRYSPDSLFKNVNLHHTGYTVTWYIYATTNERVWSLIKRTEREDAWSKRSNWMGYVAVCTDEKEIKRLGRRDILVVWRGTVTDREWASKLTSQLVECSCVDGSDHSESTPKVEAGLLDLYTSADAGSKFNKISAREYAVKEIVRLIEEYKDDGHELSITICGHSLGSGLGILFACDVANSKLNQINQERTIPITVFSFGGPPVGDGVFKRRVEDLGIKVLRVVNKRDAVPSLHTWRFVDILNSGHQHLGVQFEVDDTNSEHLDQLKATTRQETLRYEIGEKHTSAFYNHHNLEVYLHLIDGYGRYDKPPTRDPVLVNKHCGFLKNSEYVPECWWQPKNKGLKYSKDANRYFQPERAVKDHPVPPKQEVVDASKALSKSLSLHNSKS</sequence>
<dbReference type="CDD" id="cd00519">
    <property type="entry name" value="Lipase_3"/>
    <property type="match status" value="1"/>
</dbReference>
<evidence type="ECO:0000313" key="12">
    <source>
        <dbReference type="EnsemblPlants" id="Pp3c22_300V3.1"/>
    </source>
</evidence>
<proteinExistence type="inferred from homology"/>
<dbReference type="AlphaFoldDB" id="A9TKH8"/>
<dbReference type="HOGENOM" id="CLU_018841_0_0_1"/>
<dbReference type="PANTHER" id="PTHR31403:SF7">
    <property type="entry name" value="PHOSPHOLIPASE A1-IGAMMA3, CHLOROPLASTIC"/>
    <property type="match status" value="1"/>
</dbReference>
<reference evidence="11 14" key="1">
    <citation type="journal article" date="2008" name="Science">
        <title>The Physcomitrella genome reveals evolutionary insights into the conquest of land by plants.</title>
        <authorList>
            <person name="Rensing S."/>
            <person name="Lang D."/>
            <person name="Zimmer A."/>
            <person name="Terry A."/>
            <person name="Salamov A."/>
            <person name="Shapiro H."/>
            <person name="Nishiyama T."/>
            <person name="Perroud P.-F."/>
            <person name="Lindquist E."/>
            <person name="Kamisugi Y."/>
            <person name="Tanahashi T."/>
            <person name="Sakakibara K."/>
            <person name="Fujita T."/>
            <person name="Oishi K."/>
            <person name="Shin-I T."/>
            <person name="Kuroki Y."/>
            <person name="Toyoda A."/>
            <person name="Suzuki Y."/>
            <person name="Hashimoto A."/>
            <person name="Yamaguchi K."/>
            <person name="Sugano A."/>
            <person name="Kohara Y."/>
            <person name="Fujiyama A."/>
            <person name="Anterola A."/>
            <person name="Aoki S."/>
            <person name="Ashton N."/>
            <person name="Barbazuk W.B."/>
            <person name="Barker E."/>
            <person name="Bennetzen J."/>
            <person name="Bezanilla M."/>
            <person name="Blankenship R."/>
            <person name="Cho S.H."/>
            <person name="Dutcher S."/>
            <person name="Estelle M."/>
            <person name="Fawcett J.A."/>
            <person name="Gundlach H."/>
            <person name="Hanada K."/>
            <person name="Heyl A."/>
            <person name="Hicks K.A."/>
            <person name="Hugh J."/>
            <person name="Lohr M."/>
            <person name="Mayer K."/>
            <person name="Melkozernov A."/>
            <person name="Murata T."/>
            <person name="Nelson D."/>
            <person name="Pils B."/>
            <person name="Prigge M."/>
            <person name="Reiss B."/>
            <person name="Renner T."/>
            <person name="Rombauts S."/>
            <person name="Rushton P."/>
            <person name="Sanderfoot A."/>
            <person name="Schween G."/>
            <person name="Shiu S.-H."/>
            <person name="Stueber K."/>
            <person name="Theodoulou F.L."/>
            <person name="Tu H."/>
            <person name="Van de Peer Y."/>
            <person name="Verrier P.J."/>
            <person name="Waters E."/>
            <person name="Wood A."/>
            <person name="Yang L."/>
            <person name="Cove D."/>
            <person name="Cuming A."/>
            <person name="Hasebe M."/>
            <person name="Lucas S."/>
            <person name="Mishler D.B."/>
            <person name="Reski R."/>
            <person name="Grigoriev I."/>
            <person name="Quatrano R.S."/>
            <person name="Boore J.L."/>
        </authorList>
    </citation>
    <scope>NUCLEOTIDE SEQUENCE [LARGE SCALE GENOMIC DNA]</scope>
    <source>
        <strain evidence="12 14">cv. Gransden 2004</strain>
    </source>
</reference>
<dbReference type="Gramene" id="Pp3c22_300V3.1">
    <property type="protein sequence ID" value="Pp3c22_300V3.1"/>
    <property type="gene ID" value="Pp3c22_300"/>
</dbReference>
<evidence type="ECO:0000256" key="5">
    <source>
        <dbReference type="ARBA" id="ARBA00022801"/>
    </source>
</evidence>
<comment type="subcellular location">
    <subcellularLocation>
        <location evidence="1">Plastid</location>
        <location evidence="1">Chloroplast</location>
    </subcellularLocation>
</comment>
<dbReference type="PANTHER" id="PTHR31403">
    <property type="entry name" value="PHOSPHOLIPASE A1-IBETA2, CHLOROPLASTIC"/>
    <property type="match status" value="1"/>
</dbReference>
<protein>
    <recommendedName>
        <fullName evidence="10">Fungal lipase-type domain-containing protein</fullName>
    </recommendedName>
</protein>
<dbReference type="EnsemblPlants" id="Pp3c22_301V3.1">
    <property type="protein sequence ID" value="Pp3c22_301V3.1"/>
    <property type="gene ID" value="Pp3c22_301"/>
</dbReference>
<comment type="similarity">
    <text evidence="2">Belongs to the AB hydrolase superfamily. Lipase family.</text>
</comment>
<dbReference type="GO" id="GO:0016042">
    <property type="term" value="P:lipid catabolic process"/>
    <property type="evidence" value="ECO:0007669"/>
    <property type="project" value="UniProtKB-KW"/>
</dbReference>
<dbReference type="InterPro" id="IPR029058">
    <property type="entry name" value="AB_hydrolase_fold"/>
</dbReference>
<reference evidence="12" key="3">
    <citation type="submission" date="2020-12" db="UniProtKB">
        <authorList>
            <consortium name="EnsemblPlants"/>
        </authorList>
    </citation>
    <scope>IDENTIFICATION</scope>
</reference>
<feature type="region of interest" description="Disordered" evidence="9">
    <location>
        <begin position="1"/>
        <end position="29"/>
    </location>
</feature>
<keyword evidence="3" id="KW-0150">Chloroplast</keyword>
<keyword evidence="6" id="KW-0809">Transit peptide</keyword>
<keyword evidence="4" id="KW-0934">Plastid</keyword>
<gene>
    <name evidence="13" type="primary">LOC112274804</name>
    <name evidence="11" type="ORF">PHYPA_026522</name>
</gene>
<organism evidence="11">
    <name type="scientific">Physcomitrium patens</name>
    <name type="common">Spreading-leaved earth moss</name>
    <name type="synonym">Physcomitrella patens</name>
    <dbReference type="NCBI Taxonomy" id="3218"/>
    <lineage>
        <taxon>Eukaryota</taxon>
        <taxon>Viridiplantae</taxon>
        <taxon>Streptophyta</taxon>
        <taxon>Embryophyta</taxon>
        <taxon>Bryophyta</taxon>
        <taxon>Bryophytina</taxon>
        <taxon>Bryopsida</taxon>
        <taxon>Funariidae</taxon>
        <taxon>Funariales</taxon>
        <taxon>Funariaceae</taxon>
        <taxon>Physcomitrium</taxon>
    </lineage>
</organism>
<evidence type="ECO:0000313" key="11">
    <source>
        <dbReference type="EMBL" id="PNR30206.1"/>
    </source>
</evidence>
<dbReference type="eggNOG" id="KOG4569">
    <property type="taxonomic scope" value="Eukaryota"/>
</dbReference>
<evidence type="ECO:0000313" key="14">
    <source>
        <dbReference type="Proteomes" id="UP000006727"/>
    </source>
</evidence>
<dbReference type="GO" id="GO:0004620">
    <property type="term" value="F:phospholipase activity"/>
    <property type="evidence" value="ECO:0000318"/>
    <property type="project" value="GO_Central"/>
</dbReference>
<keyword evidence="14" id="KW-1185">Reference proteome</keyword>
<evidence type="ECO:0000256" key="7">
    <source>
        <dbReference type="ARBA" id="ARBA00022963"/>
    </source>
</evidence>
<name>A9TKH8_PHYPA</name>
<feature type="compositionally biased region" description="Low complexity" evidence="9">
    <location>
        <begin position="10"/>
        <end position="25"/>
    </location>
</feature>